<keyword evidence="4" id="KW-1185">Reference proteome</keyword>
<protein>
    <submittedName>
        <fullName evidence="3">Competence C protein</fullName>
    </submittedName>
</protein>
<keyword evidence="1" id="KW-0175">Coiled coil</keyword>
<keyword evidence="2" id="KW-0812">Transmembrane</keyword>
<keyword evidence="2" id="KW-1133">Transmembrane helix</keyword>
<gene>
    <name evidence="3" type="ORF">NCTC10801_00104</name>
</gene>
<feature type="transmembrane region" description="Helical" evidence="2">
    <location>
        <begin position="20"/>
        <end position="39"/>
    </location>
</feature>
<dbReference type="AlphaFoldDB" id="A0A380TLD9"/>
<reference evidence="3 4" key="1">
    <citation type="submission" date="2018-06" db="EMBL/GenBank/DDBJ databases">
        <authorList>
            <consortium name="Pathogen Informatics"/>
            <person name="Doyle S."/>
        </authorList>
    </citation>
    <scope>NUCLEOTIDE SEQUENCE [LARGE SCALE GENOMIC DNA]</scope>
    <source>
        <strain evidence="3 4">NCTC10801</strain>
    </source>
</reference>
<evidence type="ECO:0000313" key="4">
    <source>
        <dbReference type="Proteomes" id="UP000254649"/>
    </source>
</evidence>
<evidence type="ECO:0000313" key="3">
    <source>
        <dbReference type="EMBL" id="SUT87254.1"/>
    </source>
</evidence>
<dbReference type="EMBL" id="UFRQ01000003">
    <property type="protein sequence ID" value="SUT87254.1"/>
    <property type="molecule type" value="Genomic_DNA"/>
</dbReference>
<keyword evidence="2" id="KW-0472">Membrane</keyword>
<organism evidence="3 4">
    <name type="scientific">[Actinobacillus] rossii</name>
    <dbReference type="NCBI Taxonomy" id="123820"/>
    <lineage>
        <taxon>Bacteria</taxon>
        <taxon>Pseudomonadati</taxon>
        <taxon>Pseudomonadota</taxon>
        <taxon>Gammaproteobacteria</taxon>
        <taxon>Pasteurellales</taxon>
        <taxon>Pasteurellaceae</taxon>
    </lineage>
</organism>
<dbReference type="OrthoDB" id="5679193at2"/>
<dbReference type="Proteomes" id="UP000254649">
    <property type="component" value="Unassembled WGS sequence"/>
</dbReference>
<feature type="coiled-coil region" evidence="1">
    <location>
        <begin position="48"/>
        <end position="75"/>
    </location>
</feature>
<evidence type="ECO:0000256" key="2">
    <source>
        <dbReference type="SAM" id="Phobius"/>
    </source>
</evidence>
<evidence type="ECO:0000256" key="1">
    <source>
        <dbReference type="SAM" id="Coils"/>
    </source>
</evidence>
<proteinExistence type="predicted"/>
<name>A0A380TLD9_9PAST</name>
<sequence>MKWFENPKNYWGIWVNTTRWQKTFIAISVIGLLCMMPLVNGLQAINQVNIAEQDIQQQNAQLTHQQRLLTTLKQKSQHHLTPEIIRQLPKINQKIQEISEPLRIENTQWSFLAEPIITLEIYGHFTELCKFLTALLDETNLQVVQWDITQLDAEERNAMQSIHSQVILQLKKD</sequence>
<accession>A0A380TLD9</accession>